<accession>A0AAX2UQG6</accession>
<evidence type="ECO:0000313" key="2">
    <source>
        <dbReference type="Proteomes" id="UP000796104"/>
    </source>
</evidence>
<gene>
    <name evidence="1" type="ORF">CF123_18145</name>
</gene>
<dbReference type="AlphaFoldDB" id="A0AAX2UQG6"/>
<dbReference type="EMBL" id="PDXJ01000025">
    <property type="protein sequence ID" value="TND52038.1"/>
    <property type="molecule type" value="Genomic_DNA"/>
</dbReference>
<reference evidence="1" key="2">
    <citation type="journal article" date="2019" name="PLoS ONE">
        <title>Identification and characterization of putative Aeromonas spp. T3SS effectors.</title>
        <authorList>
            <person name="Rangel L.T."/>
            <person name="Marden J."/>
            <person name="Colston S."/>
            <person name="Setubal J.C."/>
            <person name="Graf J."/>
            <person name="Gogarten J.P."/>
        </authorList>
    </citation>
    <scope>NUCLEOTIDE SEQUENCE</scope>
    <source>
        <strain evidence="1">BAQ071013-135</strain>
    </source>
</reference>
<name>A0AAX2UQG6_AERVE</name>
<comment type="caution">
    <text evidence="1">The sequence shown here is derived from an EMBL/GenBank/DDBJ whole genome shotgun (WGS) entry which is preliminary data.</text>
</comment>
<organism evidence="1 2">
    <name type="scientific">Aeromonas veronii</name>
    <dbReference type="NCBI Taxonomy" id="654"/>
    <lineage>
        <taxon>Bacteria</taxon>
        <taxon>Pseudomonadati</taxon>
        <taxon>Pseudomonadota</taxon>
        <taxon>Gammaproteobacteria</taxon>
        <taxon>Aeromonadales</taxon>
        <taxon>Aeromonadaceae</taxon>
        <taxon>Aeromonas</taxon>
    </lineage>
</organism>
<reference evidence="1" key="1">
    <citation type="submission" date="2017-10" db="EMBL/GenBank/DDBJ databases">
        <authorList>
            <person name="Colston S.M."/>
            <person name="Graf J."/>
        </authorList>
    </citation>
    <scope>NUCLEOTIDE SEQUENCE</scope>
    <source>
        <strain evidence="1">BAQ071013-135</strain>
    </source>
</reference>
<evidence type="ECO:0000313" key="1">
    <source>
        <dbReference type="EMBL" id="TND52038.1"/>
    </source>
</evidence>
<proteinExistence type="predicted"/>
<protein>
    <submittedName>
        <fullName evidence="1">Uncharacterized protein</fullName>
    </submittedName>
</protein>
<dbReference type="Proteomes" id="UP000796104">
    <property type="component" value="Unassembled WGS sequence"/>
</dbReference>
<sequence>MPCYTLHDKNGKAVGHLCGELGPHCACCGGVSGYLCDFPVGDDKTCDRPLCNVHAAEVAPEIHYCPGHLQEWQAFKEAGGVKAELDNVIPYAKGHWVNEVER</sequence>